<evidence type="ECO:0000256" key="1">
    <source>
        <dbReference type="ARBA" id="ARBA00009437"/>
    </source>
</evidence>
<dbReference type="PANTHER" id="PTHR30346:SF28">
    <property type="entry name" value="HTH-TYPE TRANSCRIPTIONAL REGULATOR CYNR"/>
    <property type="match status" value="1"/>
</dbReference>
<dbReference type="InterPro" id="IPR000847">
    <property type="entry name" value="LysR_HTH_N"/>
</dbReference>
<evidence type="ECO:0000256" key="4">
    <source>
        <dbReference type="ARBA" id="ARBA00023159"/>
    </source>
</evidence>
<protein>
    <submittedName>
        <fullName evidence="7">LysR family transcriptional regulator</fullName>
    </submittedName>
</protein>
<organism evidence="7 8">
    <name type="scientific">Nocardia iowensis</name>
    <dbReference type="NCBI Taxonomy" id="204891"/>
    <lineage>
        <taxon>Bacteria</taxon>
        <taxon>Bacillati</taxon>
        <taxon>Actinomycetota</taxon>
        <taxon>Actinomycetes</taxon>
        <taxon>Mycobacteriales</taxon>
        <taxon>Nocardiaceae</taxon>
        <taxon>Nocardia</taxon>
    </lineage>
</organism>
<evidence type="ECO:0000313" key="8">
    <source>
        <dbReference type="Proteomes" id="UP000694257"/>
    </source>
</evidence>
<keyword evidence="5" id="KW-0804">Transcription</keyword>
<dbReference type="Pfam" id="PF00126">
    <property type="entry name" value="HTH_1"/>
    <property type="match status" value="1"/>
</dbReference>
<reference evidence="7 8" key="1">
    <citation type="submission" date="2021-07" db="EMBL/GenBank/DDBJ databases">
        <title>Whole Genome Sequence of Nocardia Iowensis.</title>
        <authorList>
            <person name="Lamm A."/>
            <person name="Collins-Fairclough A.M."/>
            <person name="Bunk B."/>
            <person name="Sproer C."/>
        </authorList>
    </citation>
    <scope>NUCLEOTIDE SEQUENCE [LARGE SCALE GENOMIC DNA]</scope>
    <source>
        <strain evidence="7 8">NRRL 5646</strain>
    </source>
</reference>
<comment type="similarity">
    <text evidence="1">Belongs to the LysR transcriptional regulatory family.</text>
</comment>
<dbReference type="Pfam" id="PF03466">
    <property type="entry name" value="LysR_substrate"/>
    <property type="match status" value="1"/>
</dbReference>
<dbReference type="InterPro" id="IPR005119">
    <property type="entry name" value="LysR_subst-bd"/>
</dbReference>
<sequence>MLNPAVSPSDEPLDARRLQQFLCVAEYSGFSRAAERLHLSQQAISSSVAKLEAQLGVTLFDRTGRQVRLTAAGEALREGASVLLAAGQVLARQVRDAAATQRRPFVVAHTPAVTSEEVHGVLEPVRTGMPDVSVTAVQMFPRDLESAVLDGTVDLALRRGITVPATLAAAVIAYHPLRIAVARGHRFAGRPTVAIRDLHDERIVVWAPPGKSFYTDFILSTCRRAGFEPTLVVNRIQGTTPASAVLDYPDAVALVTAPPGAALGGAVEVIDLADPPLAPVQAVWLPHTRSAIRDLLTTGDNPGSSLPMPHE</sequence>
<evidence type="ECO:0000256" key="3">
    <source>
        <dbReference type="ARBA" id="ARBA00023125"/>
    </source>
</evidence>
<accession>A0ABX8RWM5</accession>
<proteinExistence type="inferred from homology"/>
<keyword evidence="4" id="KW-0010">Activator</keyword>
<dbReference type="EMBL" id="CP078145">
    <property type="protein sequence ID" value="QXN94064.1"/>
    <property type="molecule type" value="Genomic_DNA"/>
</dbReference>
<keyword evidence="3" id="KW-0238">DNA-binding</keyword>
<evidence type="ECO:0000259" key="6">
    <source>
        <dbReference type="PROSITE" id="PS50931"/>
    </source>
</evidence>
<keyword evidence="8" id="KW-1185">Reference proteome</keyword>
<dbReference type="RefSeq" id="WP_218476488.1">
    <property type="nucleotide sequence ID" value="NZ_BAABJN010000018.1"/>
</dbReference>
<dbReference type="PANTHER" id="PTHR30346">
    <property type="entry name" value="TRANSCRIPTIONAL DUAL REGULATOR HCAR-RELATED"/>
    <property type="match status" value="1"/>
</dbReference>
<evidence type="ECO:0000313" key="7">
    <source>
        <dbReference type="EMBL" id="QXN94064.1"/>
    </source>
</evidence>
<dbReference type="PROSITE" id="PS50931">
    <property type="entry name" value="HTH_LYSR"/>
    <property type="match status" value="1"/>
</dbReference>
<gene>
    <name evidence="7" type="ORF">KV110_13960</name>
</gene>
<keyword evidence="2" id="KW-0805">Transcription regulation</keyword>
<evidence type="ECO:0000256" key="5">
    <source>
        <dbReference type="ARBA" id="ARBA00023163"/>
    </source>
</evidence>
<name>A0ABX8RWM5_NOCIO</name>
<evidence type="ECO:0000256" key="2">
    <source>
        <dbReference type="ARBA" id="ARBA00023015"/>
    </source>
</evidence>
<dbReference type="Proteomes" id="UP000694257">
    <property type="component" value="Chromosome"/>
</dbReference>
<feature type="domain" description="HTH lysR-type" evidence="6">
    <location>
        <begin position="13"/>
        <end position="70"/>
    </location>
</feature>